<accession>A0A2V3J033</accession>
<name>A0A2V3J033_9FLOR</name>
<keyword evidence="3" id="KW-1185">Reference proteome</keyword>
<dbReference type="EMBL" id="NBIV01000020">
    <property type="protein sequence ID" value="PXF47748.1"/>
    <property type="molecule type" value="Genomic_DNA"/>
</dbReference>
<reference evidence="2 3" key="1">
    <citation type="journal article" date="2018" name="Mol. Biol. Evol.">
        <title>Analysis of the draft genome of the red seaweed Gracilariopsis chorda provides insights into genome size evolution in Rhodophyta.</title>
        <authorList>
            <person name="Lee J."/>
            <person name="Yang E.C."/>
            <person name="Graf L."/>
            <person name="Yang J.H."/>
            <person name="Qiu H."/>
            <person name="Zel Zion U."/>
            <person name="Chan C.X."/>
            <person name="Stephens T.G."/>
            <person name="Weber A.P.M."/>
            <person name="Boo G.H."/>
            <person name="Boo S.M."/>
            <person name="Kim K.M."/>
            <person name="Shin Y."/>
            <person name="Jung M."/>
            <person name="Lee S.J."/>
            <person name="Yim H.S."/>
            <person name="Lee J.H."/>
            <person name="Bhattacharya D."/>
            <person name="Yoon H.S."/>
        </authorList>
    </citation>
    <scope>NUCLEOTIDE SEQUENCE [LARGE SCALE GENOMIC DNA]</scope>
    <source>
        <strain evidence="2 3">SKKU-2015</strain>
        <tissue evidence="2">Whole body</tissue>
    </source>
</reference>
<dbReference type="OrthoDB" id="27603at2759"/>
<gene>
    <name evidence="2" type="ORF">BWQ96_02430</name>
</gene>
<sequence>MLESLSKLKAEYEPYPVHPQTIIVGTNESRTAFNETLEGVLHTIPNAIICDLHILNSIQRQPDWRYIAVVSSAAELYTIATAVRTVAHIRSTNFVVLGVKCDLGQGVALRTAALHELDAPGLILVQEQNGRAKQVFNDILHTWRESADDNSVLSVWGEASLARAKDTVIPPKWDSEGKIRAVVDAAGEDYDALISTPPWGTQVEPPQIELLTEQKQEELRAEGRRKKTEFIQRYKGWGARMQELAERARQKPGDQVSDVDGSSTSDRAPAQADFFQKLLAGTR</sequence>
<evidence type="ECO:0000313" key="2">
    <source>
        <dbReference type="EMBL" id="PXF47748.1"/>
    </source>
</evidence>
<feature type="region of interest" description="Disordered" evidence="1">
    <location>
        <begin position="245"/>
        <end position="271"/>
    </location>
</feature>
<evidence type="ECO:0000313" key="3">
    <source>
        <dbReference type="Proteomes" id="UP000247409"/>
    </source>
</evidence>
<comment type="caution">
    <text evidence="2">The sequence shown here is derived from an EMBL/GenBank/DDBJ whole genome shotgun (WGS) entry which is preliminary data.</text>
</comment>
<evidence type="ECO:0000256" key="1">
    <source>
        <dbReference type="SAM" id="MobiDB-lite"/>
    </source>
</evidence>
<proteinExistence type="predicted"/>
<dbReference type="AlphaFoldDB" id="A0A2V3J033"/>
<dbReference type="Proteomes" id="UP000247409">
    <property type="component" value="Unassembled WGS sequence"/>
</dbReference>
<protein>
    <submittedName>
        <fullName evidence="2">Uncharacterized protein</fullName>
    </submittedName>
</protein>
<organism evidence="2 3">
    <name type="scientific">Gracilariopsis chorda</name>
    <dbReference type="NCBI Taxonomy" id="448386"/>
    <lineage>
        <taxon>Eukaryota</taxon>
        <taxon>Rhodophyta</taxon>
        <taxon>Florideophyceae</taxon>
        <taxon>Rhodymeniophycidae</taxon>
        <taxon>Gracilariales</taxon>
        <taxon>Gracilariaceae</taxon>
        <taxon>Gracilariopsis</taxon>
    </lineage>
</organism>